<feature type="region of interest" description="Disordered" evidence="4">
    <location>
        <begin position="1"/>
        <end position="28"/>
    </location>
</feature>
<dbReference type="Gene3D" id="3.30.70.1560">
    <property type="entry name" value="Alpha-L RNA-binding motif"/>
    <property type="match status" value="1"/>
</dbReference>
<feature type="compositionally biased region" description="Basic and acidic residues" evidence="4">
    <location>
        <begin position="419"/>
        <end position="437"/>
    </location>
</feature>
<feature type="region of interest" description="Disordered" evidence="4">
    <location>
        <begin position="351"/>
        <end position="468"/>
    </location>
</feature>
<dbReference type="SMART" id="SM00363">
    <property type="entry name" value="S4"/>
    <property type="match status" value="1"/>
</dbReference>
<proteinExistence type="inferred from homology"/>
<dbReference type="GO" id="GO:0003723">
    <property type="term" value="F:RNA binding"/>
    <property type="evidence" value="ECO:0007669"/>
    <property type="project" value="UniProtKB-KW"/>
</dbReference>
<dbReference type="Proteomes" id="UP000002630">
    <property type="component" value="Unassembled WGS sequence"/>
</dbReference>
<protein>
    <submittedName>
        <fullName evidence="6">Pseudouridine synthase</fullName>
    </submittedName>
</protein>
<dbReference type="InterPro" id="IPR000748">
    <property type="entry name" value="PsdUridine_synth_RsuA/RluB/E/F"/>
</dbReference>
<dbReference type="Gene3D" id="3.30.70.580">
    <property type="entry name" value="Pseudouridine synthase I, catalytic domain, N-terminal subdomain"/>
    <property type="match status" value="1"/>
</dbReference>
<dbReference type="NCBIfam" id="TIGR00093">
    <property type="entry name" value="pseudouridine synthase"/>
    <property type="match status" value="1"/>
</dbReference>
<organism evidence="6 7">
    <name type="scientific">Ectocarpus siliculosus</name>
    <name type="common">Brown alga</name>
    <name type="synonym">Conferva siliculosa</name>
    <dbReference type="NCBI Taxonomy" id="2880"/>
    <lineage>
        <taxon>Eukaryota</taxon>
        <taxon>Sar</taxon>
        <taxon>Stramenopiles</taxon>
        <taxon>Ochrophyta</taxon>
        <taxon>PX clade</taxon>
        <taxon>Phaeophyceae</taxon>
        <taxon>Ectocarpales</taxon>
        <taxon>Ectocarpaceae</taxon>
        <taxon>Ectocarpus</taxon>
    </lineage>
</organism>
<feature type="domain" description="RNA-binding S4" evidence="5">
    <location>
        <begin position="35"/>
        <end position="98"/>
    </location>
</feature>
<feature type="compositionally biased region" description="Gly residues" evidence="4">
    <location>
        <begin position="1"/>
        <end position="14"/>
    </location>
</feature>
<dbReference type="PANTHER" id="PTHR47683">
    <property type="entry name" value="PSEUDOURIDINE SYNTHASE FAMILY PROTEIN-RELATED"/>
    <property type="match status" value="1"/>
</dbReference>
<evidence type="ECO:0000256" key="4">
    <source>
        <dbReference type="SAM" id="MobiDB-lite"/>
    </source>
</evidence>
<dbReference type="GO" id="GO:0009982">
    <property type="term" value="F:pseudouridine synthase activity"/>
    <property type="evidence" value="ECO:0007669"/>
    <property type="project" value="InterPro"/>
</dbReference>
<feature type="compositionally biased region" description="Polar residues" evidence="4">
    <location>
        <begin position="311"/>
        <end position="320"/>
    </location>
</feature>
<dbReference type="InterPro" id="IPR006145">
    <property type="entry name" value="PsdUridine_synth_RsuA/RluA"/>
</dbReference>
<comment type="similarity">
    <text evidence="1">Belongs to the pseudouridine synthase RsuA family.</text>
</comment>
<dbReference type="SUPFAM" id="SSF55174">
    <property type="entry name" value="Alpha-L RNA-binding motif"/>
    <property type="match status" value="1"/>
</dbReference>
<dbReference type="InterPro" id="IPR002942">
    <property type="entry name" value="S4_RNA-bd"/>
</dbReference>
<keyword evidence="2" id="KW-0413">Isomerase</keyword>
<dbReference type="InterPro" id="IPR018496">
    <property type="entry name" value="PsdUridine_synth_RsuA/RluB_CS"/>
</dbReference>
<dbReference type="PROSITE" id="PS01149">
    <property type="entry name" value="PSI_RSU"/>
    <property type="match status" value="1"/>
</dbReference>
<dbReference type="Gene3D" id="3.10.290.10">
    <property type="entry name" value="RNA-binding S4 domain"/>
    <property type="match status" value="1"/>
</dbReference>
<feature type="compositionally biased region" description="Low complexity" evidence="4">
    <location>
        <begin position="352"/>
        <end position="366"/>
    </location>
</feature>
<evidence type="ECO:0000256" key="2">
    <source>
        <dbReference type="ARBA" id="ARBA00023235"/>
    </source>
</evidence>
<dbReference type="Pfam" id="PF00849">
    <property type="entry name" value="PseudoU_synth_2"/>
    <property type="match status" value="1"/>
</dbReference>
<accession>D7FP76</accession>
<gene>
    <name evidence="6" type="ORF">Esi_0187_0024</name>
</gene>
<evidence type="ECO:0000256" key="3">
    <source>
        <dbReference type="PROSITE-ProRule" id="PRU00182"/>
    </source>
</evidence>
<dbReference type="InterPro" id="IPR042092">
    <property type="entry name" value="PsdUridine_s_RsuA/RluB/E/F_cat"/>
</dbReference>
<evidence type="ECO:0000256" key="1">
    <source>
        <dbReference type="ARBA" id="ARBA00008348"/>
    </source>
</evidence>
<dbReference type="STRING" id="2880.D7FP76"/>
<feature type="compositionally biased region" description="Basic residues" evidence="4">
    <location>
        <begin position="456"/>
        <end position="468"/>
    </location>
</feature>
<dbReference type="EMBL" id="FN649760">
    <property type="protein sequence ID" value="CBJ30337.1"/>
    <property type="molecule type" value="Genomic_DNA"/>
</dbReference>
<dbReference type="CDD" id="cd00165">
    <property type="entry name" value="S4"/>
    <property type="match status" value="1"/>
</dbReference>
<dbReference type="InterPro" id="IPR020094">
    <property type="entry name" value="TruA/RsuA/RluB/E/F_N"/>
</dbReference>
<dbReference type="FunCoup" id="D7FP76">
    <property type="interactions" value="15"/>
</dbReference>
<evidence type="ECO:0000259" key="5">
    <source>
        <dbReference type="SMART" id="SM00363"/>
    </source>
</evidence>
<keyword evidence="3" id="KW-0694">RNA-binding</keyword>
<dbReference type="Pfam" id="PF01479">
    <property type="entry name" value="S4"/>
    <property type="match status" value="1"/>
</dbReference>
<feature type="region of interest" description="Disordered" evidence="4">
    <location>
        <begin position="284"/>
        <end position="332"/>
    </location>
</feature>
<dbReference type="AlphaFoldDB" id="D7FP76"/>
<reference evidence="6 7" key="1">
    <citation type="journal article" date="2010" name="Nature">
        <title>The Ectocarpus genome and the independent evolution of multicellularity in brown algae.</title>
        <authorList>
            <person name="Cock J.M."/>
            <person name="Sterck L."/>
            <person name="Rouze P."/>
            <person name="Scornet D."/>
            <person name="Allen A.E."/>
            <person name="Amoutzias G."/>
            <person name="Anthouard V."/>
            <person name="Artiguenave F."/>
            <person name="Aury J.M."/>
            <person name="Badger J.H."/>
            <person name="Beszteri B."/>
            <person name="Billiau K."/>
            <person name="Bonnet E."/>
            <person name="Bothwell J.H."/>
            <person name="Bowler C."/>
            <person name="Boyen C."/>
            <person name="Brownlee C."/>
            <person name="Carrano C.J."/>
            <person name="Charrier B."/>
            <person name="Cho G.Y."/>
            <person name="Coelho S.M."/>
            <person name="Collen J."/>
            <person name="Corre E."/>
            <person name="Da Silva C."/>
            <person name="Delage L."/>
            <person name="Delaroque N."/>
            <person name="Dittami S.M."/>
            <person name="Doulbeau S."/>
            <person name="Elias M."/>
            <person name="Farnham G."/>
            <person name="Gachon C.M."/>
            <person name="Gschloessl B."/>
            <person name="Heesch S."/>
            <person name="Jabbari K."/>
            <person name="Jubin C."/>
            <person name="Kawai H."/>
            <person name="Kimura K."/>
            <person name="Kloareg B."/>
            <person name="Kupper F.C."/>
            <person name="Lang D."/>
            <person name="Le Bail A."/>
            <person name="Leblanc C."/>
            <person name="Lerouge P."/>
            <person name="Lohr M."/>
            <person name="Lopez P.J."/>
            <person name="Martens C."/>
            <person name="Maumus F."/>
            <person name="Michel G."/>
            <person name="Miranda-Saavedra D."/>
            <person name="Morales J."/>
            <person name="Moreau H."/>
            <person name="Motomura T."/>
            <person name="Nagasato C."/>
            <person name="Napoli C.A."/>
            <person name="Nelson D.R."/>
            <person name="Nyvall-Collen P."/>
            <person name="Peters A.F."/>
            <person name="Pommier C."/>
            <person name="Potin P."/>
            <person name="Poulain J."/>
            <person name="Quesneville H."/>
            <person name="Read B."/>
            <person name="Rensing S.A."/>
            <person name="Ritter A."/>
            <person name="Rousvoal S."/>
            <person name="Samanta M."/>
            <person name="Samson G."/>
            <person name="Schroeder D.C."/>
            <person name="Segurens B."/>
            <person name="Strittmatter M."/>
            <person name="Tonon T."/>
            <person name="Tregear J.W."/>
            <person name="Valentin K."/>
            <person name="von Dassow P."/>
            <person name="Yamagishi T."/>
            <person name="Van de Peer Y."/>
            <person name="Wincker P."/>
        </authorList>
    </citation>
    <scope>NUCLEOTIDE SEQUENCE [LARGE SCALE GENOMIC DNA]</scope>
    <source>
        <strain evidence="7">Ec32 / CCAP1310/4</strain>
    </source>
</reference>
<name>D7FP76_ECTSI</name>
<evidence type="ECO:0000313" key="6">
    <source>
        <dbReference type="EMBL" id="CBJ30337.1"/>
    </source>
</evidence>
<sequence>MVMPGGGRGGGGRGGRGRGRGRGSPPDAFALGGEERLQKFLSHAGLDSRRQCEQMILDGRVRVNGKMVKELGVKVNPRRDQVHVDGNRVSMRPDSEIKWVALNKPKGVICTVSDELGRPTAVASIPRGLEMRLVPVGRLDRDSCGLLLLTNENSWINPLTHPSYGHEKTYRVALTSGYPTTEEWDVLTQGMLLDGDPNPTRPCIVEVVNYDRRTRVTTVDIIIREGKNRQIRRMFEGIGHEVKSITRVSHGPIRLKNLRPGEWRELEQWEIEKLKNLTTKTLKSPAKQLAPTPTRAEGRHRQAAAAGRMSSRMTSQQQYHGSEYRRDALDEEEDEWNQVGAWDRSGVRKAVAPSARAGAPATTASARGGGTPPQGEPAFFDDDDHEWQTASWARKDEKEPTRQGTGKGSRSSSGKRKARVNEGDRILERIKKGDVKLEAPAWEGGGRVDRDNRSNASRKKGWPSSRNR</sequence>
<dbReference type="InterPro" id="IPR036986">
    <property type="entry name" value="S4_RNA-bd_sf"/>
</dbReference>
<keyword evidence="7" id="KW-1185">Reference proteome</keyword>
<dbReference type="InterPro" id="IPR050343">
    <property type="entry name" value="RsuA_PseudoU_synthase"/>
</dbReference>
<dbReference type="FunFam" id="3.10.290.10:FF:000003">
    <property type="entry name" value="Pseudouridine synthase"/>
    <property type="match status" value="1"/>
</dbReference>
<dbReference type="PANTHER" id="PTHR47683:SF2">
    <property type="entry name" value="RNA-BINDING S4 DOMAIN-CONTAINING PROTEIN"/>
    <property type="match status" value="1"/>
</dbReference>
<dbReference type="OrthoDB" id="440619at2759"/>
<dbReference type="CDD" id="cd02870">
    <property type="entry name" value="PseudoU_synth_RsuA_like"/>
    <property type="match status" value="1"/>
</dbReference>
<dbReference type="InterPro" id="IPR020103">
    <property type="entry name" value="PsdUridine_synth_cat_dom_sf"/>
</dbReference>
<dbReference type="SUPFAM" id="SSF55120">
    <property type="entry name" value="Pseudouridine synthase"/>
    <property type="match status" value="1"/>
</dbReference>
<dbReference type="PROSITE" id="PS50889">
    <property type="entry name" value="S4"/>
    <property type="match status" value="1"/>
</dbReference>
<dbReference type="InParanoid" id="D7FP76"/>
<evidence type="ECO:0000313" key="7">
    <source>
        <dbReference type="Proteomes" id="UP000002630"/>
    </source>
</evidence>
<dbReference type="GO" id="GO:0006364">
    <property type="term" value="P:rRNA processing"/>
    <property type="evidence" value="ECO:0007669"/>
    <property type="project" value="UniProtKB-ARBA"/>
</dbReference>
<dbReference type="GO" id="GO:0001522">
    <property type="term" value="P:pseudouridine synthesis"/>
    <property type="evidence" value="ECO:0007669"/>
    <property type="project" value="InterPro"/>
</dbReference>
<dbReference type="eggNOG" id="ENOG502QT4T">
    <property type="taxonomic scope" value="Eukaryota"/>
</dbReference>